<feature type="transmembrane region" description="Helical" evidence="1">
    <location>
        <begin position="53"/>
        <end position="71"/>
    </location>
</feature>
<keyword evidence="1" id="KW-0472">Membrane</keyword>
<gene>
    <name evidence="2" type="ORF">DP114_15035</name>
</gene>
<proteinExistence type="predicted"/>
<evidence type="ECO:0000256" key="1">
    <source>
        <dbReference type="SAM" id="Phobius"/>
    </source>
</evidence>
<protein>
    <submittedName>
        <fullName evidence="2">Uncharacterized protein</fullName>
    </submittedName>
</protein>
<organism evidence="2 3">
    <name type="scientific">Brasilonema sennae CENA114</name>
    <dbReference type="NCBI Taxonomy" id="415709"/>
    <lineage>
        <taxon>Bacteria</taxon>
        <taxon>Bacillati</taxon>
        <taxon>Cyanobacteriota</taxon>
        <taxon>Cyanophyceae</taxon>
        <taxon>Nostocales</taxon>
        <taxon>Scytonemataceae</taxon>
        <taxon>Brasilonema</taxon>
        <taxon>Bromeliae group (in: Brasilonema)</taxon>
    </lineage>
</organism>
<dbReference type="RefSeq" id="WP_171976444.1">
    <property type="nucleotide sequence ID" value="NZ_CAWOXK010000001.1"/>
</dbReference>
<evidence type="ECO:0000313" key="3">
    <source>
        <dbReference type="Proteomes" id="UP000503129"/>
    </source>
</evidence>
<keyword evidence="3" id="KW-1185">Reference proteome</keyword>
<dbReference type="AlphaFoldDB" id="A0A856MIQ8"/>
<dbReference type="EMBL" id="CP030118">
    <property type="protein sequence ID" value="QDL09037.1"/>
    <property type="molecule type" value="Genomic_DNA"/>
</dbReference>
<feature type="transmembrane region" description="Helical" evidence="1">
    <location>
        <begin position="105"/>
        <end position="126"/>
    </location>
</feature>
<dbReference type="KEGG" id="bsen:DP114_15035"/>
<feature type="transmembrane region" description="Helical" evidence="1">
    <location>
        <begin position="238"/>
        <end position="255"/>
    </location>
</feature>
<name>A0A856MIQ8_9CYAN</name>
<accession>A0A856MIQ8</accession>
<sequence length="361" mass="41315">MKKLKLPRWFPYPSSWLNALILSMFMTGLVALIRRSNALDFNFAKWSDNPELLTISVILVAILPIPAIAFFHHFFISRFISAIPGEGIINIKGFVPGLISWWESLYSWLVFVLSTLIAILLSSPFLPLFKLNYETIINSHTQPHKNIQAIFAIFWIISAAIFYQIEYSFKFHLMFADIDDAQSESAKTRNDAPTDVKTDDTQLKKTDATEIQKTAQVPTKKPTIVDFIVKNRKLPKRFFRFGLISIVVLWVYLFANLPEVKQTFSSASISLERPLGLTPEPGAKTKDNTFDRAISKGKVAAQLTKSAQSRDEWQIVLNRWEQAIRLLENVPASSQDYSMAQQKIIQYQIHREFARQNAVLN</sequence>
<feature type="transmembrane region" description="Helical" evidence="1">
    <location>
        <begin position="12"/>
        <end position="33"/>
    </location>
</feature>
<keyword evidence="1" id="KW-1133">Transmembrane helix</keyword>
<evidence type="ECO:0000313" key="2">
    <source>
        <dbReference type="EMBL" id="QDL09037.1"/>
    </source>
</evidence>
<keyword evidence="1" id="KW-0812">Transmembrane</keyword>
<reference evidence="2 3" key="1">
    <citation type="submission" date="2018-06" db="EMBL/GenBank/DDBJ databases">
        <title>Comparative genomics of Brasilonema spp. strains.</title>
        <authorList>
            <person name="Alvarenga D.O."/>
            <person name="Fiore M.F."/>
            <person name="Varani A.M."/>
        </authorList>
    </citation>
    <scope>NUCLEOTIDE SEQUENCE [LARGE SCALE GENOMIC DNA]</scope>
    <source>
        <strain evidence="2 3">CENA114</strain>
    </source>
</reference>
<feature type="transmembrane region" description="Helical" evidence="1">
    <location>
        <begin position="146"/>
        <end position="165"/>
    </location>
</feature>
<dbReference type="Proteomes" id="UP000503129">
    <property type="component" value="Chromosome"/>
</dbReference>